<dbReference type="EMBL" id="JBHTMP010000023">
    <property type="protein sequence ID" value="MFD1322708.1"/>
    <property type="molecule type" value="Genomic_DNA"/>
</dbReference>
<reference evidence="2" key="1">
    <citation type="journal article" date="2019" name="Int. J. Syst. Evol. Microbiol.">
        <title>The Global Catalogue of Microorganisms (GCM) 10K type strain sequencing project: providing services to taxonomists for standard genome sequencing and annotation.</title>
        <authorList>
            <consortium name="The Broad Institute Genomics Platform"/>
            <consortium name="The Broad Institute Genome Sequencing Center for Infectious Disease"/>
            <person name="Wu L."/>
            <person name="Ma J."/>
        </authorList>
    </citation>
    <scope>NUCLEOTIDE SEQUENCE [LARGE SCALE GENOMIC DNA]</scope>
    <source>
        <strain evidence="2">JCM 31037</strain>
    </source>
</reference>
<dbReference type="InterPro" id="IPR009050">
    <property type="entry name" value="Globin-like_sf"/>
</dbReference>
<dbReference type="SUPFAM" id="SSF46458">
    <property type="entry name" value="Globin-like"/>
    <property type="match status" value="1"/>
</dbReference>
<sequence length="143" mass="14469">MRSAFVMGVDGGLPPVGGPGFGVSDAAAYPMDVPAFEQLGPRGVGDAVARWLRLVAADAELSPYLVGVDLPRLGGHLALQLTAALGGPAGDIARPTAGAWQGLGLSPEQHRRVVDYLTGTLTGLGVSPEAVAVVGRVFADEVA</sequence>
<protein>
    <submittedName>
        <fullName evidence="1">Globin</fullName>
    </submittedName>
</protein>
<dbReference type="InterPro" id="IPR012292">
    <property type="entry name" value="Globin/Proto"/>
</dbReference>
<comment type="caution">
    <text evidence="1">The sequence shown here is derived from an EMBL/GenBank/DDBJ whole genome shotgun (WGS) entry which is preliminary data.</text>
</comment>
<dbReference type="Proteomes" id="UP001597260">
    <property type="component" value="Unassembled WGS sequence"/>
</dbReference>
<evidence type="ECO:0000313" key="2">
    <source>
        <dbReference type="Proteomes" id="UP001597260"/>
    </source>
</evidence>
<gene>
    <name evidence="1" type="ORF">ACFQ4H_16545</name>
</gene>
<name>A0ABW3YG45_9ACTN</name>
<organism evidence="1 2">
    <name type="scientific">Micromonospora sonneratiae</name>
    <dbReference type="NCBI Taxonomy" id="1184706"/>
    <lineage>
        <taxon>Bacteria</taxon>
        <taxon>Bacillati</taxon>
        <taxon>Actinomycetota</taxon>
        <taxon>Actinomycetes</taxon>
        <taxon>Micromonosporales</taxon>
        <taxon>Micromonosporaceae</taxon>
        <taxon>Micromonospora</taxon>
    </lineage>
</organism>
<dbReference type="Gene3D" id="1.10.490.10">
    <property type="entry name" value="Globins"/>
    <property type="match status" value="1"/>
</dbReference>
<keyword evidence="2" id="KW-1185">Reference proteome</keyword>
<evidence type="ECO:0000313" key="1">
    <source>
        <dbReference type="EMBL" id="MFD1322708.1"/>
    </source>
</evidence>
<accession>A0ABW3YG45</accession>
<proteinExistence type="predicted"/>